<gene>
    <name evidence="5" type="ORF">ENH_00083260</name>
</gene>
<evidence type="ECO:0000313" key="6">
    <source>
        <dbReference type="Proteomes" id="UP000030754"/>
    </source>
</evidence>
<evidence type="ECO:0000256" key="3">
    <source>
        <dbReference type="SAM" id="SignalP"/>
    </source>
</evidence>
<keyword evidence="6" id="KW-1185">Reference proteome</keyword>
<name>U6N1M5_9EIME</name>
<dbReference type="GO" id="GO:0016020">
    <property type="term" value="C:membrane"/>
    <property type="evidence" value="ECO:0007669"/>
    <property type="project" value="InterPro"/>
</dbReference>
<evidence type="ECO:0000259" key="4">
    <source>
        <dbReference type="Pfam" id="PF00892"/>
    </source>
</evidence>
<reference evidence="5" key="2">
    <citation type="submission" date="2013-10" db="EMBL/GenBank/DDBJ databases">
        <authorList>
            <person name="Aslett M."/>
        </authorList>
    </citation>
    <scope>NUCLEOTIDE SEQUENCE [LARGE SCALE GENOMIC DNA]</scope>
    <source>
        <strain evidence="5">Houghton</strain>
    </source>
</reference>
<dbReference type="GeneID" id="25478455"/>
<dbReference type="OrthoDB" id="354677at2759"/>
<accession>U6N1M5</accession>
<dbReference type="AlphaFoldDB" id="U6N1M5"/>
<evidence type="ECO:0000256" key="1">
    <source>
        <dbReference type="SAM" id="MobiDB-lite"/>
    </source>
</evidence>
<feature type="transmembrane region" description="Helical" evidence="2">
    <location>
        <begin position="165"/>
        <end position="186"/>
    </location>
</feature>
<dbReference type="EMBL" id="HG725948">
    <property type="protein sequence ID" value="CDJ70388.1"/>
    <property type="molecule type" value="Genomic_DNA"/>
</dbReference>
<keyword evidence="3" id="KW-0732">Signal</keyword>
<feature type="compositionally biased region" description="Low complexity" evidence="1">
    <location>
        <begin position="294"/>
        <end position="316"/>
    </location>
</feature>
<dbReference type="RefSeq" id="XP_013438854.1">
    <property type="nucleotide sequence ID" value="XM_013583400.1"/>
</dbReference>
<feature type="transmembrane region" description="Helical" evidence="2">
    <location>
        <begin position="76"/>
        <end position="94"/>
    </location>
</feature>
<keyword evidence="2" id="KW-1133">Transmembrane helix</keyword>
<feature type="transmembrane region" description="Helical" evidence="2">
    <location>
        <begin position="140"/>
        <end position="159"/>
    </location>
</feature>
<reference evidence="5" key="1">
    <citation type="submission" date="2013-10" db="EMBL/GenBank/DDBJ databases">
        <title>Genomic analysis of the causative agents of coccidiosis in chickens.</title>
        <authorList>
            <person name="Reid A.J."/>
            <person name="Blake D."/>
            <person name="Billington K."/>
            <person name="Browne H."/>
            <person name="Dunn M."/>
            <person name="Hung S."/>
            <person name="Kawahara F."/>
            <person name="Miranda-Saavedra D."/>
            <person name="Mourier T."/>
            <person name="Nagra H."/>
            <person name="Otto T.D."/>
            <person name="Rawlings N."/>
            <person name="Sanchez A."/>
            <person name="Sanders M."/>
            <person name="Subramaniam C."/>
            <person name="Tay Y."/>
            <person name="Dear P."/>
            <person name="Doerig C."/>
            <person name="Gruber A."/>
            <person name="Parkinson J."/>
            <person name="Shirley M."/>
            <person name="Wan K.L."/>
            <person name="Berriman M."/>
            <person name="Tomley F."/>
            <person name="Pain A."/>
        </authorList>
    </citation>
    <scope>NUCLEOTIDE SEQUENCE [LARGE SCALE GENOMIC DNA]</scope>
    <source>
        <strain evidence="5">Houghton</strain>
    </source>
</reference>
<evidence type="ECO:0000313" key="5">
    <source>
        <dbReference type="EMBL" id="CDJ70388.1"/>
    </source>
</evidence>
<feature type="transmembrane region" description="Helical" evidence="2">
    <location>
        <begin position="423"/>
        <end position="441"/>
    </location>
</feature>
<feature type="region of interest" description="Disordered" evidence="1">
    <location>
        <begin position="294"/>
        <end position="317"/>
    </location>
</feature>
<dbReference type="VEuPathDB" id="ToxoDB:ENH_00083260"/>
<evidence type="ECO:0000256" key="2">
    <source>
        <dbReference type="SAM" id="Phobius"/>
    </source>
</evidence>
<sequence>MVLVCCLGILLIAKPGLMHATLGGGTIIAENSKSEIAMIDNITKGGAFIMLVVGAFLHGVSFVLGRHVATRGPPILSVLFMMFFGLVFFLPLVLSVSPFTASFFKSLEPAEWTALILLPCLGLGAQLCLISALEFESAATIAIVQNLDAVFSYSFQLIIGEGFNVASLCGAGLIVFSAIVLAVFTIKSWMQREKQAAAAAAAAAAALAAAEAGELQDMLSTPSQVGAAAGAAAVSAAEDGAAAGAAAAEAAAATAATEAAATAETSSSIFALKVAVAMQQQLVQAEQRVQGASLVSPSSSSSSSGSSSSKQKVDSSAKLYPPAVTNETVNTAASDSELSGLEKLRTFGDILVLLLLLLHSSSSSCSSCSSCSSGAVTAPLAVTAAGTAYRTATAAAAAAAPAARLAALMLGNFPRNRSIKRRLRPAILLLLLVSLLLQLLLL</sequence>
<keyword evidence="2" id="KW-0812">Transmembrane</keyword>
<dbReference type="Proteomes" id="UP000030754">
    <property type="component" value="Unassembled WGS sequence"/>
</dbReference>
<proteinExistence type="predicted"/>
<keyword evidence="2" id="KW-0472">Membrane</keyword>
<organism evidence="5 6">
    <name type="scientific">Eimeria necatrix</name>
    <dbReference type="NCBI Taxonomy" id="51315"/>
    <lineage>
        <taxon>Eukaryota</taxon>
        <taxon>Sar</taxon>
        <taxon>Alveolata</taxon>
        <taxon>Apicomplexa</taxon>
        <taxon>Conoidasida</taxon>
        <taxon>Coccidia</taxon>
        <taxon>Eucoccidiorida</taxon>
        <taxon>Eimeriorina</taxon>
        <taxon>Eimeriidae</taxon>
        <taxon>Eimeria</taxon>
    </lineage>
</organism>
<feature type="domain" description="EamA" evidence="4">
    <location>
        <begin position="48"/>
        <end position="181"/>
    </location>
</feature>
<protein>
    <recommendedName>
        <fullName evidence="4">EamA domain-containing protein</fullName>
    </recommendedName>
</protein>
<dbReference type="Pfam" id="PF00892">
    <property type="entry name" value="EamA"/>
    <property type="match status" value="1"/>
</dbReference>
<feature type="transmembrane region" description="Helical" evidence="2">
    <location>
        <begin position="47"/>
        <end position="64"/>
    </location>
</feature>
<feature type="chain" id="PRO_5004674214" description="EamA domain-containing protein" evidence="3">
    <location>
        <begin position="21"/>
        <end position="442"/>
    </location>
</feature>
<dbReference type="InterPro" id="IPR000620">
    <property type="entry name" value="EamA_dom"/>
</dbReference>
<feature type="transmembrane region" description="Helical" evidence="2">
    <location>
        <begin position="114"/>
        <end position="133"/>
    </location>
</feature>
<feature type="signal peptide" evidence="3">
    <location>
        <begin position="1"/>
        <end position="20"/>
    </location>
</feature>